<dbReference type="InterPro" id="IPR019223">
    <property type="entry name" value="DUF2147"/>
</dbReference>
<dbReference type="EMBL" id="CP044463">
    <property type="protein sequence ID" value="QIC68323.1"/>
    <property type="molecule type" value="Genomic_DNA"/>
</dbReference>
<feature type="chain" id="PRO_5041923028" evidence="1">
    <location>
        <begin position="25"/>
        <end position="154"/>
    </location>
</feature>
<name>A0AAE7BYG3_9GAMM</name>
<evidence type="ECO:0000313" key="4">
    <source>
        <dbReference type="Proteomes" id="UP000503505"/>
    </source>
</evidence>
<evidence type="ECO:0000259" key="2">
    <source>
        <dbReference type="Pfam" id="PF09917"/>
    </source>
</evidence>
<proteinExistence type="predicted"/>
<evidence type="ECO:0000313" key="3">
    <source>
        <dbReference type="EMBL" id="QIC68323.1"/>
    </source>
</evidence>
<feature type="signal peptide" evidence="1">
    <location>
        <begin position="1"/>
        <end position="24"/>
    </location>
</feature>
<protein>
    <submittedName>
        <fullName evidence="3">DUF2147 domain-containing protein</fullName>
    </submittedName>
</protein>
<gene>
    <name evidence="3" type="ORF">FSC10_13555</name>
</gene>
<dbReference type="Proteomes" id="UP000503505">
    <property type="component" value="Chromosome"/>
</dbReference>
<organism evidence="3 4">
    <name type="scientific">Acinetobacter schindleri</name>
    <dbReference type="NCBI Taxonomy" id="108981"/>
    <lineage>
        <taxon>Bacteria</taxon>
        <taxon>Pseudomonadati</taxon>
        <taxon>Pseudomonadota</taxon>
        <taxon>Gammaproteobacteria</taxon>
        <taxon>Moraxellales</taxon>
        <taxon>Moraxellaceae</taxon>
        <taxon>Acinetobacter</taxon>
    </lineage>
</organism>
<dbReference type="RefSeq" id="WP_163172329.1">
    <property type="nucleotide sequence ID" value="NZ_CP044463.1"/>
</dbReference>
<dbReference type="AlphaFoldDB" id="A0AAE7BYG3"/>
<keyword evidence="1" id="KW-0732">Signal</keyword>
<sequence length="154" mass="16978">MMKFKLFCSMIVAAASTISLSVSANNDPLLGQWKTIDDRTGYSLADVIISKDAKDRYMAKIVNVREVPGAVPQQNCTQCTGFLKDQPLVGLTMLKGLSSHPEKTNEFINGTLLDPISGKLYQARARLKNNGRHLAIHSRTEGSPVGRNMTWIKN</sequence>
<accession>A0AAE7BYG3</accession>
<dbReference type="Gene3D" id="2.40.128.520">
    <property type="match status" value="1"/>
</dbReference>
<evidence type="ECO:0000256" key="1">
    <source>
        <dbReference type="SAM" id="SignalP"/>
    </source>
</evidence>
<feature type="domain" description="DUF2147" evidence="2">
    <location>
        <begin position="31"/>
        <end position="152"/>
    </location>
</feature>
<reference evidence="3 4" key="1">
    <citation type="submission" date="2019-09" db="EMBL/GenBank/DDBJ databases">
        <title>Non-baumannii Acinetobacter spp. carrying blaNDM-1 isolated in China.</title>
        <authorList>
            <person name="Cui C."/>
            <person name="Chen C."/>
            <person name="Sun J."/>
            <person name="Liu Y."/>
        </authorList>
    </citation>
    <scope>NUCLEOTIDE SEQUENCE [LARGE SCALE GENOMIC DNA]</scope>
    <source>
        <strain evidence="3 4">HZE23-1</strain>
    </source>
</reference>
<dbReference type="Pfam" id="PF09917">
    <property type="entry name" value="DUF2147"/>
    <property type="match status" value="1"/>
</dbReference>